<proteinExistence type="predicted"/>
<dbReference type="PROSITE" id="PS51257">
    <property type="entry name" value="PROKAR_LIPOPROTEIN"/>
    <property type="match status" value="1"/>
</dbReference>
<gene>
    <name evidence="3" type="ORF">BA890_05275</name>
</gene>
<evidence type="ECO:0000256" key="1">
    <source>
        <dbReference type="SAM" id="SignalP"/>
    </source>
</evidence>
<dbReference type="Proteomes" id="UP000092741">
    <property type="component" value="Chromosome 1"/>
</dbReference>
<dbReference type="GeneID" id="70912750"/>
<keyword evidence="4" id="KW-1185">Reference proteome</keyword>
<organism evidence="3 4">
    <name type="scientific">Vibrio natriegens NBRC 15636 = ATCC 14048 = DSM 759</name>
    <dbReference type="NCBI Taxonomy" id="1219067"/>
    <lineage>
        <taxon>Bacteria</taxon>
        <taxon>Pseudomonadati</taxon>
        <taxon>Pseudomonadota</taxon>
        <taxon>Gammaproteobacteria</taxon>
        <taxon>Vibrionales</taxon>
        <taxon>Vibrionaceae</taxon>
        <taxon>Vibrio</taxon>
    </lineage>
</organism>
<dbReference type="RefSeq" id="WP_020332902.1">
    <property type="nucleotide sequence ID" value="NZ_ATFJ01000001.1"/>
</dbReference>
<dbReference type="AlphaFoldDB" id="A0AAN0Y1S3"/>
<feature type="chain" id="PRO_5042975457" evidence="1">
    <location>
        <begin position="26"/>
        <end position="298"/>
    </location>
</feature>
<dbReference type="NCBIfam" id="TIGR04052">
    <property type="entry name" value="MbnP_like_WxW"/>
    <property type="match status" value="1"/>
</dbReference>
<name>A0AAN0Y1S3_VIBNA</name>
<sequence length="298" mass="32153">MFNKKQTPKALITALSFGLLTACNGGSDSSSPATAEPAIQNVTLEFATRVGEQDIQCQVMDTAIAGVKNTQPEFTDVRMYISEIELLDDDGAATPLELIQDGKWQYQNVALLDFETGTDSCANGNEALNNQITGQVPKGNYTGIRFTLGVPAELNHVGIDGDDAISPLDVMGMNWSWQNGHKHLRMDVAGWNIHLGTTGCEVIDANTETVDCDSSRPNRPSYQFDDFNPSTNVIVFDYQRLVANSDITFNTADTPLGCMSSSVDPECQGVFDNLGLDLVTGECTAGDCSSSQSWVSVE</sequence>
<evidence type="ECO:0000259" key="2">
    <source>
        <dbReference type="Pfam" id="PF20243"/>
    </source>
</evidence>
<feature type="domain" description="Copper-binding protein MbnP-like" evidence="2">
    <location>
        <begin position="40"/>
        <end position="260"/>
    </location>
</feature>
<dbReference type="KEGG" id="vna:PN96_08075"/>
<feature type="signal peptide" evidence="1">
    <location>
        <begin position="1"/>
        <end position="25"/>
    </location>
</feature>
<dbReference type="InterPro" id="IPR023977">
    <property type="entry name" value="MbnP-like"/>
</dbReference>
<evidence type="ECO:0000313" key="4">
    <source>
        <dbReference type="Proteomes" id="UP000092741"/>
    </source>
</evidence>
<dbReference type="InterPro" id="IPR046863">
    <property type="entry name" value="MbnP-like_dom"/>
</dbReference>
<accession>A0AAN0Y1S3</accession>
<protein>
    <submittedName>
        <fullName evidence="3">Metallo-mystery pair system four-Cys motif protein</fullName>
    </submittedName>
</protein>
<reference evidence="3 4" key="1">
    <citation type="submission" date="2016-07" db="EMBL/GenBank/DDBJ databases">
        <title>Developing Vibrio natriegens as a novel, fast-growing host for biotechnology.</title>
        <authorList>
            <person name="Weinstock M.T."/>
            <person name="Hesek E.D."/>
            <person name="Wilson C.M."/>
            <person name="Gibson D.G."/>
        </authorList>
    </citation>
    <scope>NUCLEOTIDE SEQUENCE [LARGE SCALE GENOMIC DNA]</scope>
    <source>
        <strain evidence="3 4">ATCC 14048</strain>
    </source>
</reference>
<evidence type="ECO:0000313" key="3">
    <source>
        <dbReference type="EMBL" id="ANQ12194.1"/>
    </source>
</evidence>
<dbReference type="Pfam" id="PF20243">
    <property type="entry name" value="MbnP"/>
    <property type="match status" value="1"/>
</dbReference>
<keyword evidence="1" id="KW-0732">Signal</keyword>
<dbReference type="EMBL" id="CP016345">
    <property type="protein sequence ID" value="ANQ12194.1"/>
    <property type="molecule type" value="Genomic_DNA"/>
</dbReference>